<dbReference type="InterPro" id="IPR012953">
    <property type="entry name" value="BOP1_N_dom"/>
</dbReference>
<evidence type="ECO:0000256" key="5">
    <source>
        <dbReference type="ARBA" id="ARBA00022737"/>
    </source>
</evidence>
<comment type="subcellular location">
    <subcellularLocation>
        <location evidence="1">Nucleus</location>
        <location evidence="1">Nucleolus</location>
    </subcellularLocation>
</comment>
<evidence type="ECO:0000313" key="10">
    <source>
        <dbReference type="Proteomes" id="UP001152888"/>
    </source>
</evidence>
<keyword evidence="3" id="KW-0698">rRNA processing</keyword>
<dbReference type="GO" id="GO:0070545">
    <property type="term" value="C:PeBoW complex"/>
    <property type="evidence" value="ECO:0007669"/>
    <property type="project" value="TreeGrafter"/>
</dbReference>
<reference evidence="9" key="1">
    <citation type="submission" date="2022-03" db="EMBL/GenBank/DDBJ databases">
        <authorList>
            <person name="Sayadi A."/>
        </authorList>
    </citation>
    <scope>NUCLEOTIDE SEQUENCE</scope>
</reference>
<feature type="compositionally biased region" description="Acidic residues" evidence="7">
    <location>
        <begin position="74"/>
        <end position="112"/>
    </location>
</feature>
<dbReference type="SMART" id="SM01035">
    <property type="entry name" value="BOP1NT"/>
    <property type="match status" value="1"/>
</dbReference>
<keyword evidence="2" id="KW-0690">Ribosome biogenesis</keyword>
<feature type="compositionally biased region" description="Acidic residues" evidence="7">
    <location>
        <begin position="157"/>
        <end position="166"/>
    </location>
</feature>
<keyword evidence="4" id="KW-0853">WD repeat</keyword>
<comment type="caution">
    <text evidence="9">The sequence shown here is derived from an EMBL/GenBank/DDBJ whole genome shotgun (WGS) entry which is preliminary data.</text>
</comment>
<dbReference type="Pfam" id="PF08145">
    <property type="entry name" value="BOP1NT"/>
    <property type="match status" value="1"/>
</dbReference>
<evidence type="ECO:0000256" key="3">
    <source>
        <dbReference type="ARBA" id="ARBA00022552"/>
    </source>
</evidence>
<accession>A0A9P0Q5B5</accession>
<dbReference type="AlphaFoldDB" id="A0A9P0Q5B5"/>
<evidence type="ECO:0000313" key="9">
    <source>
        <dbReference type="EMBL" id="CAH2009526.1"/>
    </source>
</evidence>
<dbReference type="Proteomes" id="UP001152888">
    <property type="component" value="Unassembled WGS sequence"/>
</dbReference>
<gene>
    <name evidence="9" type="ORF">ACAOBT_LOCUS30922</name>
</gene>
<dbReference type="GO" id="GO:0043021">
    <property type="term" value="F:ribonucleoprotein complex binding"/>
    <property type="evidence" value="ECO:0007669"/>
    <property type="project" value="TreeGrafter"/>
</dbReference>
<feature type="compositionally biased region" description="Basic residues" evidence="7">
    <location>
        <begin position="1"/>
        <end position="13"/>
    </location>
</feature>
<evidence type="ECO:0000256" key="6">
    <source>
        <dbReference type="ARBA" id="ARBA00023242"/>
    </source>
</evidence>
<feature type="compositionally biased region" description="Basic and acidic residues" evidence="7">
    <location>
        <begin position="14"/>
        <end position="24"/>
    </location>
</feature>
<dbReference type="OrthoDB" id="5571054at2759"/>
<dbReference type="PANTHER" id="PTHR17605:SF0">
    <property type="entry name" value="RIBOSOME BIOGENESIS PROTEIN BOP1"/>
    <property type="match status" value="1"/>
</dbReference>
<dbReference type="PANTHER" id="PTHR17605">
    <property type="entry name" value="RIBOSOME BIOGENESIS PROTEIN BOP1 BLOCK OF PROLIFERATION 1 PROTEIN"/>
    <property type="match status" value="1"/>
</dbReference>
<sequence length="373" mass="42856">MGNKQKPQKNLKRKVQEAENKQETEAESSEEEDFLNAVNGEEEDSSDSDRELEDSEDEDNELFERQSEASSDSVSEDSAGEAGDSEEDQEEDDEGKEEEDTEDESESSEDESGSEREEEVQRKKRKNEMGGTKQEGVENGTGAGNIGAGGSSKDEYADCDTSDEEDIRNTVGNIPMNWYDEYRHLGYDWDGDQILKPETGDHLDAFLKRMEDPDFWRTVKDPQTGQNVVLSEEDIQLIKRIRGQKIPDATFDEYAPWIEWFTSQVEQMPIRKFPEHKRSFLPSKHEAKQVSKLVHALKMGWIKTREEQAKLRAKKEPQFYMLWQTDDQPEEMRRIHKHISAPKRALPGRTVLYYLVLLNNLLLGASYSLSEVS</sequence>
<evidence type="ECO:0000259" key="8">
    <source>
        <dbReference type="SMART" id="SM01035"/>
    </source>
</evidence>
<organism evidence="9 10">
    <name type="scientific">Acanthoscelides obtectus</name>
    <name type="common">Bean weevil</name>
    <name type="synonym">Bruchus obtectus</name>
    <dbReference type="NCBI Taxonomy" id="200917"/>
    <lineage>
        <taxon>Eukaryota</taxon>
        <taxon>Metazoa</taxon>
        <taxon>Ecdysozoa</taxon>
        <taxon>Arthropoda</taxon>
        <taxon>Hexapoda</taxon>
        <taxon>Insecta</taxon>
        <taxon>Pterygota</taxon>
        <taxon>Neoptera</taxon>
        <taxon>Endopterygota</taxon>
        <taxon>Coleoptera</taxon>
        <taxon>Polyphaga</taxon>
        <taxon>Cucujiformia</taxon>
        <taxon>Chrysomeloidea</taxon>
        <taxon>Chrysomelidae</taxon>
        <taxon>Bruchinae</taxon>
        <taxon>Bruchini</taxon>
        <taxon>Acanthoscelides</taxon>
    </lineage>
</organism>
<keyword evidence="5" id="KW-0677">Repeat</keyword>
<evidence type="ECO:0000256" key="4">
    <source>
        <dbReference type="ARBA" id="ARBA00022574"/>
    </source>
</evidence>
<name>A0A9P0Q5B5_ACAOB</name>
<feature type="compositionally biased region" description="Gly residues" evidence="7">
    <location>
        <begin position="139"/>
        <end position="150"/>
    </location>
</feature>
<evidence type="ECO:0000256" key="7">
    <source>
        <dbReference type="SAM" id="MobiDB-lite"/>
    </source>
</evidence>
<dbReference type="GO" id="GO:0000463">
    <property type="term" value="P:maturation of LSU-rRNA from tricistronic rRNA transcript (SSU-rRNA, 5.8S rRNA, LSU-rRNA)"/>
    <property type="evidence" value="ECO:0007669"/>
    <property type="project" value="TreeGrafter"/>
</dbReference>
<keyword evidence="10" id="KW-1185">Reference proteome</keyword>
<feature type="compositionally biased region" description="Acidic residues" evidence="7">
    <location>
        <begin position="25"/>
        <end position="61"/>
    </location>
</feature>
<dbReference type="EMBL" id="CAKOFQ010007887">
    <property type="protein sequence ID" value="CAH2009526.1"/>
    <property type="molecule type" value="Genomic_DNA"/>
</dbReference>
<evidence type="ECO:0000256" key="2">
    <source>
        <dbReference type="ARBA" id="ARBA00022517"/>
    </source>
</evidence>
<keyword evidence="6" id="KW-0539">Nucleus</keyword>
<feature type="region of interest" description="Disordered" evidence="7">
    <location>
        <begin position="1"/>
        <end position="168"/>
    </location>
</feature>
<evidence type="ECO:0000256" key="1">
    <source>
        <dbReference type="ARBA" id="ARBA00004604"/>
    </source>
</evidence>
<dbReference type="GO" id="GO:0030687">
    <property type="term" value="C:preribosome, large subunit precursor"/>
    <property type="evidence" value="ECO:0007669"/>
    <property type="project" value="TreeGrafter"/>
</dbReference>
<proteinExistence type="predicted"/>
<protein>
    <recommendedName>
        <fullName evidence="8">BOP1 N-terminal domain-containing protein</fullName>
    </recommendedName>
</protein>
<feature type="domain" description="BOP1 N-terminal" evidence="8">
    <location>
        <begin position="179"/>
        <end position="362"/>
    </location>
</feature>
<dbReference type="InterPro" id="IPR028598">
    <property type="entry name" value="BOP1/Erb1"/>
</dbReference>